<dbReference type="AlphaFoldDB" id="A0A4S4FS32"/>
<comment type="caution">
    <text evidence="2">The sequence shown here is derived from an EMBL/GenBank/DDBJ whole genome shotgun (WGS) entry which is preliminary data.</text>
</comment>
<gene>
    <name evidence="2" type="ORF">E6C64_02235</name>
</gene>
<evidence type="ECO:0000313" key="3">
    <source>
        <dbReference type="Proteomes" id="UP000309133"/>
    </source>
</evidence>
<dbReference type="Proteomes" id="UP000309133">
    <property type="component" value="Unassembled WGS sequence"/>
</dbReference>
<name>A0A4S4FS32_9MICO</name>
<feature type="transmembrane region" description="Helical" evidence="1">
    <location>
        <begin position="98"/>
        <end position="118"/>
    </location>
</feature>
<reference evidence="2 3" key="1">
    <citation type="submission" date="2019-04" db="EMBL/GenBank/DDBJ databases">
        <authorList>
            <person name="Jiang L."/>
        </authorList>
    </citation>
    <scope>NUCLEOTIDE SEQUENCE [LARGE SCALE GENOMIC DNA]</scope>
    <source>
        <strain evidence="2 3">YIM 131853</strain>
    </source>
</reference>
<keyword evidence="1" id="KW-0812">Transmembrane</keyword>
<keyword evidence="1" id="KW-1133">Transmembrane helix</keyword>
<accession>A0A4S4FS32</accession>
<feature type="transmembrane region" description="Helical" evidence="1">
    <location>
        <begin position="190"/>
        <end position="212"/>
    </location>
</feature>
<dbReference type="RefSeq" id="WP_136425975.1">
    <property type="nucleotide sequence ID" value="NZ_SSSM01000001.1"/>
</dbReference>
<evidence type="ECO:0000313" key="2">
    <source>
        <dbReference type="EMBL" id="THG33194.1"/>
    </source>
</evidence>
<protein>
    <submittedName>
        <fullName evidence="2">Uncharacterized protein</fullName>
    </submittedName>
</protein>
<keyword evidence="1" id="KW-0472">Membrane</keyword>
<dbReference type="EMBL" id="SSSM01000001">
    <property type="protein sequence ID" value="THG33194.1"/>
    <property type="molecule type" value="Genomic_DNA"/>
</dbReference>
<evidence type="ECO:0000256" key="1">
    <source>
        <dbReference type="SAM" id="Phobius"/>
    </source>
</evidence>
<feature type="transmembrane region" description="Helical" evidence="1">
    <location>
        <begin position="158"/>
        <end position="178"/>
    </location>
</feature>
<feature type="transmembrane region" description="Helical" evidence="1">
    <location>
        <begin position="124"/>
        <end position="146"/>
    </location>
</feature>
<organism evidence="2 3">
    <name type="scientific">Naasia lichenicola</name>
    <dbReference type="NCBI Taxonomy" id="2565933"/>
    <lineage>
        <taxon>Bacteria</taxon>
        <taxon>Bacillati</taxon>
        <taxon>Actinomycetota</taxon>
        <taxon>Actinomycetes</taxon>
        <taxon>Micrococcales</taxon>
        <taxon>Microbacteriaceae</taxon>
        <taxon>Naasia</taxon>
    </lineage>
</organism>
<keyword evidence="3" id="KW-1185">Reference proteome</keyword>
<sequence length="215" mass="23317">MSDTATTLPGLPHTELSVTAMPVTAMPVTALPVTELPPLPRRRDIHRTVIEPVDAVIRPIHFEALAAVNVQRGAVETHQAAAARRAASEVVPSAYSPWVWLIAVSPAVYAVADFLFAVLQPQLYAAPLPMLILGIFFTASVTFTLLDRATLLARKFTAPSALWLLLSPLAYLIVRAMHTTDGRRPGWLPIAIWCASLVVPVLLGMVAAWIFVSTR</sequence>
<proteinExistence type="predicted"/>